<keyword evidence="2" id="KW-0808">Transferase</keyword>
<dbReference type="GO" id="GO:0005768">
    <property type="term" value="C:endosome"/>
    <property type="evidence" value="ECO:0007669"/>
    <property type="project" value="TreeGrafter"/>
</dbReference>
<dbReference type="GO" id="GO:0034271">
    <property type="term" value="C:phosphatidylinositol 3-kinase complex, class III, type I"/>
    <property type="evidence" value="ECO:0007669"/>
    <property type="project" value="TreeGrafter"/>
</dbReference>
<dbReference type="PANTHER" id="PTHR10048:SF7">
    <property type="entry name" value="PHOSPHATIDYLINOSITOL 3-KINASE CATALYTIC SUBUNIT TYPE 3"/>
    <property type="match status" value="1"/>
</dbReference>
<evidence type="ECO:0000256" key="6">
    <source>
        <dbReference type="ARBA" id="ARBA00023985"/>
    </source>
</evidence>
<evidence type="ECO:0000256" key="4">
    <source>
        <dbReference type="ARBA" id="ARBA00022777"/>
    </source>
</evidence>
<keyword evidence="3" id="KW-0547">Nucleotide-binding</keyword>
<gene>
    <name evidence="9" type="ORF">BCR39DRAFT_473496</name>
</gene>
<dbReference type="AlphaFoldDB" id="A0A1Y2ALC1"/>
<comment type="caution">
    <text evidence="9">The sequence shown here is derived from an EMBL/GenBank/DDBJ whole genome shotgun (WGS) entry which is preliminary data.</text>
</comment>
<dbReference type="GO" id="GO:0005524">
    <property type="term" value="F:ATP binding"/>
    <property type="evidence" value="ECO:0007669"/>
    <property type="project" value="UniProtKB-KW"/>
</dbReference>
<dbReference type="SUPFAM" id="SSF56112">
    <property type="entry name" value="Protein kinase-like (PK-like)"/>
    <property type="match status" value="1"/>
</dbReference>
<comment type="catalytic activity">
    <reaction evidence="6">
        <text>a 1,2-diacyl-sn-glycero-3-phospho-(1D-myo-inositol) + ATP = a 1,2-diacyl-sn-glycero-3-phospho-(1D-myo-inositol-3-phosphate) + ADP + H(+)</text>
        <dbReference type="Rhea" id="RHEA:12709"/>
        <dbReference type="ChEBI" id="CHEBI:15378"/>
        <dbReference type="ChEBI" id="CHEBI:30616"/>
        <dbReference type="ChEBI" id="CHEBI:57880"/>
        <dbReference type="ChEBI" id="CHEBI:58088"/>
        <dbReference type="ChEBI" id="CHEBI:456216"/>
        <dbReference type="EC" id="2.7.1.137"/>
    </reaction>
    <physiologicalReaction direction="left-to-right" evidence="6">
        <dbReference type="Rhea" id="RHEA:12710"/>
    </physiologicalReaction>
</comment>
<evidence type="ECO:0000259" key="8">
    <source>
        <dbReference type="PROSITE" id="PS50290"/>
    </source>
</evidence>
<dbReference type="InterPro" id="IPR000403">
    <property type="entry name" value="PI3/4_kinase_cat_dom"/>
</dbReference>
<dbReference type="Gene3D" id="1.10.1070.11">
    <property type="entry name" value="Phosphatidylinositol 3-/4-kinase, catalytic domain"/>
    <property type="match status" value="1"/>
</dbReference>
<keyword evidence="5" id="KW-0067">ATP-binding</keyword>
<dbReference type="InterPro" id="IPR018936">
    <property type="entry name" value="PI3/4_kinase_CS"/>
</dbReference>
<proteinExistence type="predicted"/>
<evidence type="ECO:0000256" key="7">
    <source>
        <dbReference type="ARBA" id="ARBA00077947"/>
    </source>
</evidence>
<dbReference type="GO" id="GO:0006897">
    <property type="term" value="P:endocytosis"/>
    <property type="evidence" value="ECO:0007669"/>
    <property type="project" value="TreeGrafter"/>
</dbReference>
<dbReference type="InterPro" id="IPR057756">
    <property type="entry name" value="PI3-kinase_type3/VPS34_cat"/>
</dbReference>
<dbReference type="FunFam" id="3.30.1010.10:FF:000002">
    <property type="entry name" value="Phosphatidylinositol 3-kinase catalytic subunit type 3"/>
    <property type="match status" value="1"/>
</dbReference>
<feature type="domain" description="PI3K/PI4K catalytic" evidence="8">
    <location>
        <begin position="110"/>
        <end position="388"/>
    </location>
</feature>
<feature type="non-terminal residue" evidence="9">
    <location>
        <position position="1"/>
    </location>
</feature>
<dbReference type="OrthoDB" id="67688at2759"/>
<name>A0A1Y2ALC1_9TREE</name>
<dbReference type="FunFam" id="1.10.1070.11:FF:000002">
    <property type="entry name" value="Phosphatidylinositol 3-kinase catalytic subunit type 3"/>
    <property type="match status" value="1"/>
</dbReference>
<keyword evidence="4 9" id="KW-0418">Kinase</keyword>
<dbReference type="InterPro" id="IPR015433">
    <property type="entry name" value="PI3/4_kinase"/>
</dbReference>
<dbReference type="InParanoid" id="A0A1Y2ALC1"/>
<keyword evidence="10" id="KW-1185">Reference proteome</keyword>
<evidence type="ECO:0000256" key="1">
    <source>
        <dbReference type="ARBA" id="ARBA00012073"/>
    </source>
</evidence>
<evidence type="ECO:0000256" key="5">
    <source>
        <dbReference type="ARBA" id="ARBA00022840"/>
    </source>
</evidence>
<dbReference type="GO" id="GO:0000407">
    <property type="term" value="C:phagophore assembly site"/>
    <property type="evidence" value="ECO:0007669"/>
    <property type="project" value="TreeGrafter"/>
</dbReference>
<dbReference type="PANTHER" id="PTHR10048">
    <property type="entry name" value="PHOSPHATIDYLINOSITOL KINASE"/>
    <property type="match status" value="1"/>
</dbReference>
<dbReference type="SMART" id="SM00146">
    <property type="entry name" value="PI3Kc"/>
    <property type="match status" value="1"/>
</dbReference>
<dbReference type="Gene3D" id="3.30.1010.10">
    <property type="entry name" value="Phosphatidylinositol 3-kinase Catalytic Subunit, Chain A, domain 4"/>
    <property type="match status" value="1"/>
</dbReference>
<dbReference type="GO" id="GO:0000045">
    <property type="term" value="P:autophagosome assembly"/>
    <property type="evidence" value="ECO:0007669"/>
    <property type="project" value="TreeGrafter"/>
</dbReference>
<protein>
    <recommendedName>
        <fullName evidence="1">phosphatidylinositol 3-kinase</fullName>
        <ecNumber evidence="1">2.7.1.137</ecNumber>
    </recommendedName>
    <alternativeName>
        <fullName evidence="7">Vacuolar protein sorting-associated protein 34</fullName>
    </alternativeName>
</protein>
<reference evidence="9 10" key="1">
    <citation type="submission" date="2016-07" db="EMBL/GenBank/DDBJ databases">
        <title>Pervasive Adenine N6-methylation of Active Genes in Fungi.</title>
        <authorList>
            <consortium name="DOE Joint Genome Institute"/>
            <person name="Mondo S.J."/>
            <person name="Dannebaum R.O."/>
            <person name="Kuo R.C."/>
            <person name="Labutti K."/>
            <person name="Haridas S."/>
            <person name="Kuo A."/>
            <person name="Salamov A."/>
            <person name="Ahrendt S.R."/>
            <person name="Lipzen A."/>
            <person name="Sullivan W."/>
            <person name="Andreopoulos W.B."/>
            <person name="Clum A."/>
            <person name="Lindquist E."/>
            <person name="Daum C."/>
            <person name="Ramamoorthy G.K."/>
            <person name="Gryganskyi A."/>
            <person name="Culley D."/>
            <person name="Magnuson J.K."/>
            <person name="James T.Y."/>
            <person name="O'Malley M.A."/>
            <person name="Stajich J.E."/>
            <person name="Spatafora J.W."/>
            <person name="Visel A."/>
            <person name="Grigoriev I.V."/>
        </authorList>
    </citation>
    <scope>NUCLEOTIDE SEQUENCE [LARGE SCALE GENOMIC DNA]</scope>
    <source>
        <strain evidence="9 10">68-887.2</strain>
    </source>
</reference>
<dbReference type="Pfam" id="PF00454">
    <property type="entry name" value="PI3_PI4_kinase"/>
    <property type="match status" value="1"/>
</dbReference>
<dbReference type="InterPro" id="IPR011009">
    <property type="entry name" value="Kinase-like_dom_sf"/>
</dbReference>
<dbReference type="PROSITE" id="PS00916">
    <property type="entry name" value="PI3_4_KINASE_2"/>
    <property type="match status" value="1"/>
</dbReference>
<dbReference type="STRING" id="71784.A0A1Y2ALC1"/>
<evidence type="ECO:0000313" key="10">
    <source>
        <dbReference type="Proteomes" id="UP000193986"/>
    </source>
</evidence>
<evidence type="ECO:0000256" key="2">
    <source>
        <dbReference type="ARBA" id="ARBA00022679"/>
    </source>
</evidence>
<dbReference type="GO" id="GO:0048015">
    <property type="term" value="P:phosphatidylinositol-mediated signaling"/>
    <property type="evidence" value="ECO:0007669"/>
    <property type="project" value="TreeGrafter"/>
</dbReference>
<dbReference type="EMBL" id="MCFC01000084">
    <property type="protein sequence ID" value="ORY23070.1"/>
    <property type="molecule type" value="Genomic_DNA"/>
</dbReference>
<dbReference type="Proteomes" id="UP000193986">
    <property type="component" value="Unassembled WGS sequence"/>
</dbReference>
<dbReference type="InterPro" id="IPR036940">
    <property type="entry name" value="PI3/4_kinase_cat_sf"/>
</dbReference>
<organism evidence="9 10">
    <name type="scientific">Naematelia encephala</name>
    <dbReference type="NCBI Taxonomy" id="71784"/>
    <lineage>
        <taxon>Eukaryota</taxon>
        <taxon>Fungi</taxon>
        <taxon>Dikarya</taxon>
        <taxon>Basidiomycota</taxon>
        <taxon>Agaricomycotina</taxon>
        <taxon>Tremellomycetes</taxon>
        <taxon>Tremellales</taxon>
        <taxon>Naemateliaceae</taxon>
        <taxon>Naematelia</taxon>
    </lineage>
</organism>
<evidence type="ECO:0000256" key="3">
    <source>
        <dbReference type="ARBA" id="ARBA00022741"/>
    </source>
</evidence>
<dbReference type="CDD" id="cd00896">
    <property type="entry name" value="PI3Kc_III"/>
    <property type="match status" value="1"/>
</dbReference>
<sequence>LGTTLHWYLMIECDSRLPAGKMYAKVAFRFQKKLQEISDGAAQRDVLKRQGELVEALSVRAREIRASKDARSKKIEKLRSYISDPKHGLCPLPAPLPLPLDARIQVTSITAEKSSVFKSNLFPLLLWFETTEKPPEEDVTIVNPDYPIIFKNGDDLRQDQLVIQLFTLMDRLLRRENLDLRLSPYSVLATSATEGMIQFVPSKSLAAIMAEHGSLQNYLRVDHADDGALGSFGIEAGVLDTFVRSCAGYSVLTYVLGVGDRHLDNLMLSPDGHFFHVDFGYILGRDPKPYPPPVKVCKEMVDAMGGTSSAHYARFQSLCYTAFMCLRKNANLILNLVALMVDAGIQDIQLEPDKAVWKVQEKFMLDLSEEDAIKQFEVLLNDTSYLTVVFDRIHDW</sequence>
<dbReference type="PROSITE" id="PS00915">
    <property type="entry name" value="PI3_4_KINASE_1"/>
    <property type="match status" value="1"/>
</dbReference>
<accession>A0A1Y2ALC1</accession>
<dbReference type="GO" id="GO:0016303">
    <property type="term" value="F:1-phosphatidylinositol-3-kinase activity"/>
    <property type="evidence" value="ECO:0007669"/>
    <property type="project" value="UniProtKB-EC"/>
</dbReference>
<dbReference type="PROSITE" id="PS50290">
    <property type="entry name" value="PI3_4_KINASE_3"/>
    <property type="match status" value="1"/>
</dbReference>
<evidence type="ECO:0000313" key="9">
    <source>
        <dbReference type="EMBL" id="ORY23070.1"/>
    </source>
</evidence>
<dbReference type="GO" id="GO:0005777">
    <property type="term" value="C:peroxisome"/>
    <property type="evidence" value="ECO:0007669"/>
    <property type="project" value="TreeGrafter"/>
</dbReference>
<dbReference type="GO" id="GO:0034272">
    <property type="term" value="C:phosphatidylinositol 3-kinase complex, class III, type II"/>
    <property type="evidence" value="ECO:0007669"/>
    <property type="project" value="TreeGrafter"/>
</dbReference>
<dbReference type="EC" id="2.7.1.137" evidence="1"/>